<keyword evidence="4" id="KW-1185">Reference proteome</keyword>
<accession>A0AAV0EJG7</accession>
<evidence type="ECO:0000313" key="4">
    <source>
        <dbReference type="Proteomes" id="UP001152523"/>
    </source>
</evidence>
<evidence type="ECO:0000259" key="2">
    <source>
        <dbReference type="Pfam" id="PF10551"/>
    </source>
</evidence>
<feature type="domain" description="MULE transposase" evidence="2">
    <location>
        <begin position="406"/>
        <end position="499"/>
    </location>
</feature>
<evidence type="ECO:0000313" key="3">
    <source>
        <dbReference type="EMBL" id="CAH9122857.1"/>
    </source>
</evidence>
<evidence type="ECO:0000256" key="1">
    <source>
        <dbReference type="SAM" id="MobiDB-lite"/>
    </source>
</evidence>
<organism evidence="3 4">
    <name type="scientific">Cuscuta epithymum</name>
    <dbReference type="NCBI Taxonomy" id="186058"/>
    <lineage>
        <taxon>Eukaryota</taxon>
        <taxon>Viridiplantae</taxon>
        <taxon>Streptophyta</taxon>
        <taxon>Embryophyta</taxon>
        <taxon>Tracheophyta</taxon>
        <taxon>Spermatophyta</taxon>
        <taxon>Magnoliopsida</taxon>
        <taxon>eudicotyledons</taxon>
        <taxon>Gunneridae</taxon>
        <taxon>Pentapetalae</taxon>
        <taxon>asterids</taxon>
        <taxon>lamiids</taxon>
        <taxon>Solanales</taxon>
        <taxon>Convolvulaceae</taxon>
        <taxon>Cuscuteae</taxon>
        <taxon>Cuscuta</taxon>
        <taxon>Cuscuta subgen. Cuscuta</taxon>
    </lineage>
</organism>
<gene>
    <name evidence="3" type="ORF">CEPIT_LOCUS24780</name>
</gene>
<dbReference type="PANTHER" id="PTHR31973">
    <property type="entry name" value="POLYPROTEIN, PUTATIVE-RELATED"/>
    <property type="match status" value="1"/>
</dbReference>
<protein>
    <recommendedName>
        <fullName evidence="2">MULE transposase domain-containing protein</fullName>
    </recommendedName>
</protein>
<sequence length="551" mass="63292">MDSVVLLMVKVDGTWDNAYNFNCNATFAMQVLLSANYTPFIEQLSSIFSPYKSNKPFKLSYIVDGCPPPVFIHDEETFRFYLYLKSLQTDFQKSPMCVEFLVDQPVAEPVVSDPTNSIAQTVVAEIPCSSNKFSSPIHSSFNSIEEHHMQANNEVNVTDTSQSHMTNTDVLSCSPTPEVSSSPSPSRSLCNDTFSVHHNLDVITHYHPTQIALHAIYQSKAALIHHLKLFAIDNVFQYRTLTSKKICLRVICRDKKCKWAVRAVRLDGVQMFQIRRFKSKHTCSIDFRQGKHRQATYRTVGELISHKFLDASREPYKPNEIREDMLLNHGISISYTQAWKAQKIGMQKQFGSDSESYQMLPSLAYALEKANPNSLFSLETSEDDTFRYFFMSLLPWREAWKYCRPVLIADGSFLKAYYKGTLLTACAQDANDQIVPLAFGICDSESKESWLWFFSKVREALTFHEDMYIVSDRHKGLLSAAKKIFPHAGHGYCVEHLRRNMISKFKGSAVDLGWKFKAAYMASTVKEYEEYMTLLDYEDIRIRPWLDNWQS</sequence>
<dbReference type="InterPro" id="IPR018289">
    <property type="entry name" value="MULE_transposase_dom"/>
</dbReference>
<dbReference type="EMBL" id="CAMAPF010000928">
    <property type="protein sequence ID" value="CAH9122857.1"/>
    <property type="molecule type" value="Genomic_DNA"/>
</dbReference>
<reference evidence="3" key="1">
    <citation type="submission" date="2022-07" db="EMBL/GenBank/DDBJ databases">
        <authorList>
            <person name="Macas J."/>
            <person name="Novak P."/>
            <person name="Neumann P."/>
        </authorList>
    </citation>
    <scope>NUCLEOTIDE SEQUENCE</scope>
</reference>
<proteinExistence type="predicted"/>
<dbReference type="Proteomes" id="UP001152523">
    <property type="component" value="Unassembled WGS sequence"/>
</dbReference>
<dbReference type="PANTHER" id="PTHR31973:SF113">
    <property type="entry name" value="PROTEIN FAR1-RELATED SEQUENCE 5-LIKE"/>
    <property type="match status" value="1"/>
</dbReference>
<name>A0AAV0EJG7_9ASTE</name>
<feature type="region of interest" description="Disordered" evidence="1">
    <location>
        <begin position="166"/>
        <end position="185"/>
    </location>
</feature>
<dbReference type="Pfam" id="PF10551">
    <property type="entry name" value="MULE"/>
    <property type="match status" value="1"/>
</dbReference>
<feature type="compositionally biased region" description="Low complexity" evidence="1">
    <location>
        <begin position="172"/>
        <end position="185"/>
    </location>
</feature>
<dbReference type="AlphaFoldDB" id="A0AAV0EJG7"/>
<comment type="caution">
    <text evidence="3">The sequence shown here is derived from an EMBL/GenBank/DDBJ whole genome shotgun (WGS) entry which is preliminary data.</text>
</comment>